<dbReference type="Gene3D" id="1.20.120.530">
    <property type="entry name" value="GntR ligand-binding domain-like"/>
    <property type="match status" value="1"/>
</dbReference>
<dbReference type="PRINTS" id="PR00035">
    <property type="entry name" value="HTHGNTR"/>
</dbReference>
<evidence type="ECO:0000313" key="5">
    <source>
        <dbReference type="EMBL" id="EWT03967.1"/>
    </source>
</evidence>
<dbReference type="Pfam" id="PF07729">
    <property type="entry name" value="FCD"/>
    <property type="match status" value="1"/>
</dbReference>
<dbReference type="RefSeq" id="WP_051518894.1">
    <property type="nucleotide sequence ID" value="NZ_AWQS01000376.1"/>
</dbReference>
<gene>
    <name evidence="5" type="ORF">N864_16860</name>
</gene>
<feature type="domain" description="HTH gntR-type" evidence="4">
    <location>
        <begin position="15"/>
        <end position="82"/>
    </location>
</feature>
<reference evidence="6" key="1">
    <citation type="submission" date="2013-08" db="EMBL/GenBank/DDBJ databases">
        <title>Intrasporangium oryzae NRRL B-24470.</title>
        <authorList>
            <person name="Liu H."/>
            <person name="Wang G."/>
        </authorList>
    </citation>
    <scope>NUCLEOTIDE SEQUENCE [LARGE SCALE GENOMIC DNA]</scope>
    <source>
        <strain evidence="6">Q5-1</strain>
    </source>
</reference>
<dbReference type="CDD" id="cd07377">
    <property type="entry name" value="WHTH_GntR"/>
    <property type="match status" value="1"/>
</dbReference>
<keyword evidence="3" id="KW-0804">Transcription</keyword>
<dbReference type="GO" id="GO:0003677">
    <property type="term" value="F:DNA binding"/>
    <property type="evidence" value="ECO:0007669"/>
    <property type="project" value="UniProtKB-KW"/>
</dbReference>
<dbReference type="InterPro" id="IPR011711">
    <property type="entry name" value="GntR_C"/>
</dbReference>
<dbReference type="Pfam" id="PF00392">
    <property type="entry name" value="GntR"/>
    <property type="match status" value="1"/>
</dbReference>
<dbReference type="SUPFAM" id="SSF48008">
    <property type="entry name" value="GntR ligand-binding domain-like"/>
    <property type="match status" value="1"/>
</dbReference>
<evidence type="ECO:0000256" key="1">
    <source>
        <dbReference type="ARBA" id="ARBA00023015"/>
    </source>
</evidence>
<dbReference type="InterPro" id="IPR036388">
    <property type="entry name" value="WH-like_DNA-bd_sf"/>
</dbReference>
<dbReference type="PROSITE" id="PS50949">
    <property type="entry name" value="HTH_GNTR"/>
    <property type="match status" value="1"/>
</dbReference>
<accession>W9GFH9</accession>
<keyword evidence="2" id="KW-0238">DNA-binding</keyword>
<dbReference type="InterPro" id="IPR036390">
    <property type="entry name" value="WH_DNA-bd_sf"/>
</dbReference>
<dbReference type="InterPro" id="IPR000524">
    <property type="entry name" value="Tscrpt_reg_HTH_GntR"/>
</dbReference>
<dbReference type="SMART" id="SM00345">
    <property type="entry name" value="HTH_GNTR"/>
    <property type="match status" value="1"/>
</dbReference>
<dbReference type="PANTHER" id="PTHR43537:SF41">
    <property type="entry name" value="TRANSCRIPTIONAL REGULATORY PROTEIN"/>
    <property type="match status" value="1"/>
</dbReference>
<dbReference type="SMART" id="SM00895">
    <property type="entry name" value="FCD"/>
    <property type="match status" value="1"/>
</dbReference>
<keyword evidence="1" id="KW-0805">Transcription regulation</keyword>
<sequence length="226" mass="25535">MTVQHPTSHRFLRPQTAQQAVLAELRGLIIRGELAPGAPIHQESLADLFGVSRVPVREALKILEGEGFVVYAAHRGYSVAKLEVADLLEIYDLRGVLESHVMRAAVPRLEEADLVRMREAMTAMDRAADDQDMVAVGVQNRAFHFALFDRSGLNRAVEMIRRLWDTTDPYRSLYFQRPLNRETVNAEHALIYDACAARDVDKVVELLEVHRSHTAEDLRAMNGVWP</sequence>
<name>W9GFH9_9MICO</name>
<organism evidence="5 6">
    <name type="scientific">Intrasporangium chromatireducens Q5-1</name>
    <dbReference type="NCBI Taxonomy" id="584657"/>
    <lineage>
        <taxon>Bacteria</taxon>
        <taxon>Bacillati</taxon>
        <taxon>Actinomycetota</taxon>
        <taxon>Actinomycetes</taxon>
        <taxon>Micrococcales</taxon>
        <taxon>Intrasporangiaceae</taxon>
        <taxon>Intrasporangium</taxon>
    </lineage>
</organism>
<dbReference type="Proteomes" id="UP000019494">
    <property type="component" value="Unassembled WGS sequence"/>
</dbReference>
<dbReference type="SUPFAM" id="SSF46785">
    <property type="entry name" value="Winged helix' DNA-binding domain"/>
    <property type="match status" value="1"/>
</dbReference>
<dbReference type="InterPro" id="IPR008920">
    <property type="entry name" value="TF_FadR/GntR_C"/>
</dbReference>
<dbReference type="GO" id="GO:0003700">
    <property type="term" value="F:DNA-binding transcription factor activity"/>
    <property type="evidence" value="ECO:0007669"/>
    <property type="project" value="InterPro"/>
</dbReference>
<proteinExistence type="predicted"/>
<evidence type="ECO:0000313" key="6">
    <source>
        <dbReference type="Proteomes" id="UP000019494"/>
    </source>
</evidence>
<dbReference type="Gene3D" id="1.10.10.10">
    <property type="entry name" value="Winged helix-like DNA-binding domain superfamily/Winged helix DNA-binding domain"/>
    <property type="match status" value="1"/>
</dbReference>
<comment type="caution">
    <text evidence="5">The sequence shown here is derived from an EMBL/GenBank/DDBJ whole genome shotgun (WGS) entry which is preliminary data.</text>
</comment>
<dbReference type="PANTHER" id="PTHR43537">
    <property type="entry name" value="TRANSCRIPTIONAL REGULATOR, GNTR FAMILY"/>
    <property type="match status" value="1"/>
</dbReference>
<dbReference type="EMBL" id="AWQS01000376">
    <property type="protein sequence ID" value="EWT03967.1"/>
    <property type="molecule type" value="Genomic_DNA"/>
</dbReference>
<evidence type="ECO:0000259" key="4">
    <source>
        <dbReference type="PROSITE" id="PS50949"/>
    </source>
</evidence>
<protein>
    <submittedName>
        <fullName evidence="5">GntR family transcriptional regulator</fullName>
    </submittedName>
</protein>
<dbReference type="PATRIC" id="fig|584657.3.peg.4154"/>
<dbReference type="AlphaFoldDB" id="W9GFH9"/>
<keyword evidence="6" id="KW-1185">Reference proteome</keyword>
<evidence type="ECO:0000256" key="2">
    <source>
        <dbReference type="ARBA" id="ARBA00023125"/>
    </source>
</evidence>
<evidence type="ECO:0000256" key="3">
    <source>
        <dbReference type="ARBA" id="ARBA00023163"/>
    </source>
</evidence>